<protein>
    <recommendedName>
        <fullName evidence="1">Phage tail fibre protein N-terminal domain-containing protein</fullName>
    </recommendedName>
</protein>
<accession>A0A2T3NID1</accession>
<evidence type="ECO:0000313" key="3">
    <source>
        <dbReference type="Proteomes" id="UP000241771"/>
    </source>
</evidence>
<dbReference type="Pfam" id="PF12571">
    <property type="entry name" value="Phage_tail_fib"/>
    <property type="match status" value="1"/>
</dbReference>
<keyword evidence="3" id="KW-1185">Reference proteome</keyword>
<gene>
    <name evidence="2" type="ORF">C9I98_21620</name>
</gene>
<dbReference type="InterPro" id="IPR022225">
    <property type="entry name" value="Phage_tail_fibre_N"/>
</dbReference>
<organism evidence="2 3">
    <name type="scientific">Photobacterium sanctipauli</name>
    <dbReference type="NCBI Taxonomy" id="1342794"/>
    <lineage>
        <taxon>Bacteria</taxon>
        <taxon>Pseudomonadati</taxon>
        <taxon>Pseudomonadota</taxon>
        <taxon>Gammaproteobacteria</taxon>
        <taxon>Vibrionales</taxon>
        <taxon>Vibrionaceae</taxon>
        <taxon>Photobacterium</taxon>
    </lineage>
</organism>
<reference evidence="2 3" key="1">
    <citation type="submission" date="2018-01" db="EMBL/GenBank/DDBJ databases">
        <title>Whole genome sequencing of Histamine producing bacteria.</title>
        <authorList>
            <person name="Butler K."/>
        </authorList>
    </citation>
    <scope>NUCLEOTIDE SEQUENCE [LARGE SCALE GENOMIC DNA]</scope>
    <source>
        <strain evidence="2 3">DSM 100436</strain>
    </source>
</reference>
<feature type="domain" description="Phage tail fibre protein N-terminal" evidence="1">
    <location>
        <begin position="8"/>
        <end position="102"/>
    </location>
</feature>
<dbReference type="Proteomes" id="UP000241771">
    <property type="component" value="Unassembled WGS sequence"/>
</dbReference>
<dbReference type="OrthoDB" id="8596123at2"/>
<dbReference type="AlphaFoldDB" id="A0A2T3NID1"/>
<name>A0A2T3NID1_9GAMM</name>
<dbReference type="RefSeq" id="WP_036817382.1">
    <property type="nucleotide sequence ID" value="NZ_JGVO01000071.1"/>
</dbReference>
<proteinExistence type="predicted"/>
<evidence type="ECO:0000259" key="1">
    <source>
        <dbReference type="Pfam" id="PF12571"/>
    </source>
</evidence>
<evidence type="ECO:0000313" key="2">
    <source>
        <dbReference type="EMBL" id="PSW14787.1"/>
    </source>
</evidence>
<dbReference type="EMBL" id="PYMA01000018">
    <property type="protein sequence ID" value="PSW14787.1"/>
    <property type="molecule type" value="Genomic_DNA"/>
</dbReference>
<sequence>MSTPTVQYTKAGLAELISAKNQGIKGAIKWIGAGNRSYTPSVDQTRLSNEKQRELITDWEELSPTQLRMGAVFKGSLEYEVREVGFFLESGTLLAVYSVPNTLLTYKSANASWLQKFTLDISPLPTDSVSVVLGAENINLFLAEELAIMGTAQIGNMARHVELLLRVNELEKQG</sequence>
<comment type="caution">
    <text evidence="2">The sequence shown here is derived from an EMBL/GenBank/DDBJ whole genome shotgun (WGS) entry which is preliminary data.</text>
</comment>